<gene>
    <name evidence="1" type="ORF">IAA93_00115</name>
</gene>
<dbReference type="PANTHER" id="PTHR36456">
    <property type="entry name" value="UPF0232 PROTEIN SCO3875"/>
    <property type="match status" value="1"/>
</dbReference>
<dbReference type="PANTHER" id="PTHR36456:SF1">
    <property type="entry name" value="UPF0232 PROTEIN SCO3875"/>
    <property type="match status" value="1"/>
</dbReference>
<sequence>MAKDVPLIKELLLRYLRDEGLETPLNEHRLIGKWPEVVGNVIAQRTGRMEIANRVLYVQILSASLRNSLMYNRRVLVERLNGAVGATVIDDIVFR</sequence>
<reference evidence="1" key="2">
    <citation type="submission" date="2021-04" db="EMBL/GenBank/DDBJ databases">
        <authorList>
            <person name="Gilroy R."/>
        </authorList>
    </citation>
    <scope>NUCLEOTIDE SEQUENCE</scope>
    <source>
        <strain evidence="1">MalCec1-1739</strain>
    </source>
</reference>
<dbReference type="Pfam" id="PF05258">
    <property type="entry name" value="DciA"/>
    <property type="match status" value="1"/>
</dbReference>
<organism evidence="1 2">
    <name type="scientific">Candidatus Avibacteroides avistercoris</name>
    <dbReference type="NCBI Taxonomy" id="2840690"/>
    <lineage>
        <taxon>Bacteria</taxon>
        <taxon>Pseudomonadati</taxon>
        <taxon>Bacteroidota</taxon>
        <taxon>Bacteroidia</taxon>
        <taxon>Bacteroidales</taxon>
        <taxon>Bacteroidaceae</taxon>
        <taxon>Bacteroidaceae incertae sedis</taxon>
        <taxon>Candidatus Avibacteroides</taxon>
    </lineage>
</organism>
<comment type="caution">
    <text evidence="1">The sequence shown here is derived from an EMBL/GenBank/DDBJ whole genome shotgun (WGS) entry which is preliminary data.</text>
</comment>
<evidence type="ECO:0000313" key="2">
    <source>
        <dbReference type="Proteomes" id="UP000787625"/>
    </source>
</evidence>
<accession>A0A9D2UGX1</accession>
<dbReference type="EMBL" id="DWUP01000003">
    <property type="protein sequence ID" value="HJD52121.1"/>
    <property type="molecule type" value="Genomic_DNA"/>
</dbReference>
<evidence type="ECO:0000313" key="1">
    <source>
        <dbReference type="EMBL" id="HJD52121.1"/>
    </source>
</evidence>
<dbReference type="AlphaFoldDB" id="A0A9D2UGX1"/>
<name>A0A9D2UGX1_9BACT</name>
<dbReference type="Proteomes" id="UP000787625">
    <property type="component" value="Unassembled WGS sequence"/>
</dbReference>
<proteinExistence type="predicted"/>
<dbReference type="InterPro" id="IPR007922">
    <property type="entry name" value="DciA-like"/>
</dbReference>
<protein>
    <submittedName>
        <fullName evidence="1">DUF721 domain-containing protein</fullName>
    </submittedName>
</protein>
<reference evidence="1" key="1">
    <citation type="journal article" date="2021" name="PeerJ">
        <title>Extensive microbial diversity within the chicken gut microbiome revealed by metagenomics and culture.</title>
        <authorList>
            <person name="Gilroy R."/>
            <person name="Ravi A."/>
            <person name="Getino M."/>
            <person name="Pursley I."/>
            <person name="Horton D.L."/>
            <person name="Alikhan N.F."/>
            <person name="Baker D."/>
            <person name="Gharbi K."/>
            <person name="Hall N."/>
            <person name="Watson M."/>
            <person name="Adriaenssens E.M."/>
            <person name="Foster-Nyarko E."/>
            <person name="Jarju S."/>
            <person name="Secka A."/>
            <person name="Antonio M."/>
            <person name="Oren A."/>
            <person name="Chaudhuri R.R."/>
            <person name="La Ragione R."/>
            <person name="Hildebrand F."/>
            <person name="Pallen M.J."/>
        </authorList>
    </citation>
    <scope>NUCLEOTIDE SEQUENCE</scope>
    <source>
        <strain evidence="1">MalCec1-1739</strain>
    </source>
</reference>